<evidence type="ECO:0000313" key="1">
    <source>
        <dbReference type="EMBL" id="GAA4418820.1"/>
    </source>
</evidence>
<protein>
    <submittedName>
        <fullName evidence="1">Uncharacterized protein</fullName>
    </submittedName>
</protein>
<dbReference type="EMBL" id="BAABHB010000017">
    <property type="protein sequence ID" value="GAA4418820.1"/>
    <property type="molecule type" value="Genomic_DNA"/>
</dbReference>
<dbReference type="Proteomes" id="UP001500936">
    <property type="component" value="Unassembled WGS sequence"/>
</dbReference>
<gene>
    <name evidence="1" type="ORF">GCM10023187_52600</name>
</gene>
<comment type="caution">
    <text evidence="1">The sequence shown here is derived from an EMBL/GenBank/DDBJ whole genome shotgun (WGS) entry which is preliminary data.</text>
</comment>
<proteinExistence type="predicted"/>
<organism evidence="1 2">
    <name type="scientific">Nibrella viscosa</name>
    <dbReference type="NCBI Taxonomy" id="1084524"/>
    <lineage>
        <taxon>Bacteria</taxon>
        <taxon>Pseudomonadati</taxon>
        <taxon>Bacteroidota</taxon>
        <taxon>Cytophagia</taxon>
        <taxon>Cytophagales</taxon>
        <taxon>Spirosomataceae</taxon>
        <taxon>Nibrella</taxon>
    </lineage>
</organism>
<name>A0ABP8KXR4_9BACT</name>
<accession>A0ABP8KXR4</accession>
<reference evidence="2" key="1">
    <citation type="journal article" date="2019" name="Int. J. Syst. Evol. Microbiol.">
        <title>The Global Catalogue of Microorganisms (GCM) 10K type strain sequencing project: providing services to taxonomists for standard genome sequencing and annotation.</title>
        <authorList>
            <consortium name="The Broad Institute Genomics Platform"/>
            <consortium name="The Broad Institute Genome Sequencing Center for Infectious Disease"/>
            <person name="Wu L."/>
            <person name="Ma J."/>
        </authorList>
    </citation>
    <scope>NUCLEOTIDE SEQUENCE [LARGE SCALE GENOMIC DNA]</scope>
    <source>
        <strain evidence="2">JCM 17925</strain>
    </source>
</reference>
<keyword evidence="2" id="KW-1185">Reference proteome</keyword>
<sequence length="261" mass="31369">MLKGKFTFKGNKCSPKIIYYAMARTAKRTDQAPLPALRQVVLSCQIKLEPFTHQVSALPTDPELEIYFVPVQHMDLFKPYHRPGQPYKNLKLVNYDRPAISLTFFVKHKYSIDRQVSQENALQYLKEYREELFNRSFLQPLSRSQQQELQQIDELFRAVLRKPDQYQFCLSNYHHYYRYWYCSYRYFEDDEQTKTATANEHLLKHTQRVDDRVNERMNIVFVDTKLISRPVPYDNKLIDRELETYSQRIEIGKTALYIKKQ</sequence>
<evidence type="ECO:0000313" key="2">
    <source>
        <dbReference type="Proteomes" id="UP001500936"/>
    </source>
</evidence>